<feature type="domain" description="TIL" evidence="3">
    <location>
        <begin position="29"/>
        <end position="90"/>
    </location>
</feature>
<evidence type="ECO:0000313" key="4">
    <source>
        <dbReference type="EMBL" id="CAI5446226.1"/>
    </source>
</evidence>
<feature type="chain" id="PRO_5040127411" description="TIL domain-containing protein" evidence="2">
    <location>
        <begin position="18"/>
        <end position="105"/>
    </location>
</feature>
<keyword evidence="1" id="KW-0646">Protease inhibitor</keyword>
<organism evidence="4 5">
    <name type="scientific">Caenorhabditis angaria</name>
    <dbReference type="NCBI Taxonomy" id="860376"/>
    <lineage>
        <taxon>Eukaryota</taxon>
        <taxon>Metazoa</taxon>
        <taxon>Ecdysozoa</taxon>
        <taxon>Nematoda</taxon>
        <taxon>Chromadorea</taxon>
        <taxon>Rhabditida</taxon>
        <taxon>Rhabditina</taxon>
        <taxon>Rhabditomorpha</taxon>
        <taxon>Rhabditoidea</taxon>
        <taxon>Rhabditidae</taxon>
        <taxon>Peloderinae</taxon>
        <taxon>Caenorhabditis</taxon>
    </lineage>
</organism>
<name>A0A9P1ILF1_9PELO</name>
<dbReference type="InterPro" id="IPR036084">
    <property type="entry name" value="Ser_inhib-like_sf"/>
</dbReference>
<evidence type="ECO:0000259" key="3">
    <source>
        <dbReference type="Pfam" id="PF01826"/>
    </source>
</evidence>
<dbReference type="GO" id="GO:0004867">
    <property type="term" value="F:serine-type endopeptidase inhibitor activity"/>
    <property type="evidence" value="ECO:0007669"/>
    <property type="project" value="UniProtKB-KW"/>
</dbReference>
<keyword evidence="2" id="KW-0732">Signal</keyword>
<feature type="signal peptide" evidence="2">
    <location>
        <begin position="1"/>
        <end position="17"/>
    </location>
</feature>
<dbReference type="Proteomes" id="UP001152747">
    <property type="component" value="Unassembled WGS sequence"/>
</dbReference>
<dbReference type="OrthoDB" id="5788516at2759"/>
<sequence>MSFRIFLIFSLIAIVFGSRIPRAIHSGGCPKNAVYKECTNLCPAKSCQNYMQVSGCFSLRCAPPGCICKEGHVLLNSADSSQGCVPRETCSKLAKIQNATTTASN</sequence>
<accession>A0A9P1ILF1</accession>
<dbReference type="Gene3D" id="2.10.25.10">
    <property type="entry name" value="Laminin"/>
    <property type="match status" value="1"/>
</dbReference>
<proteinExistence type="predicted"/>
<comment type="caution">
    <text evidence="4">The sequence shown here is derived from an EMBL/GenBank/DDBJ whole genome shotgun (WGS) entry which is preliminary data.</text>
</comment>
<keyword evidence="1" id="KW-0722">Serine protease inhibitor</keyword>
<dbReference type="CDD" id="cd19941">
    <property type="entry name" value="TIL"/>
    <property type="match status" value="1"/>
</dbReference>
<dbReference type="Pfam" id="PF01826">
    <property type="entry name" value="TIL"/>
    <property type="match status" value="1"/>
</dbReference>
<evidence type="ECO:0000256" key="1">
    <source>
        <dbReference type="ARBA" id="ARBA00022900"/>
    </source>
</evidence>
<dbReference type="AlphaFoldDB" id="A0A9P1ILF1"/>
<evidence type="ECO:0000313" key="5">
    <source>
        <dbReference type="Proteomes" id="UP001152747"/>
    </source>
</evidence>
<dbReference type="InterPro" id="IPR002919">
    <property type="entry name" value="TIL_dom"/>
</dbReference>
<evidence type="ECO:0000256" key="2">
    <source>
        <dbReference type="SAM" id="SignalP"/>
    </source>
</evidence>
<protein>
    <recommendedName>
        <fullName evidence="3">TIL domain-containing protein</fullName>
    </recommendedName>
</protein>
<reference evidence="4" key="1">
    <citation type="submission" date="2022-11" db="EMBL/GenBank/DDBJ databases">
        <authorList>
            <person name="Kikuchi T."/>
        </authorList>
    </citation>
    <scope>NUCLEOTIDE SEQUENCE</scope>
    <source>
        <strain evidence="4">PS1010</strain>
    </source>
</reference>
<dbReference type="EMBL" id="CANHGI010000003">
    <property type="protein sequence ID" value="CAI5446226.1"/>
    <property type="molecule type" value="Genomic_DNA"/>
</dbReference>
<dbReference type="SUPFAM" id="SSF57567">
    <property type="entry name" value="Serine protease inhibitors"/>
    <property type="match status" value="1"/>
</dbReference>
<gene>
    <name evidence="4" type="ORF">CAMP_LOCUS8863</name>
</gene>
<keyword evidence="5" id="KW-1185">Reference proteome</keyword>